<dbReference type="InterPro" id="IPR003738">
    <property type="entry name" value="SRAP"/>
</dbReference>
<dbReference type="GO" id="GO:0003697">
    <property type="term" value="F:single-stranded DNA binding"/>
    <property type="evidence" value="ECO:0007669"/>
    <property type="project" value="InterPro"/>
</dbReference>
<dbReference type="PANTHER" id="PTHR13604">
    <property type="entry name" value="DC12-RELATED"/>
    <property type="match status" value="1"/>
</dbReference>
<dbReference type="Pfam" id="PF02586">
    <property type="entry name" value="SRAP"/>
    <property type="match status" value="1"/>
</dbReference>
<evidence type="ECO:0000313" key="10">
    <source>
        <dbReference type="Proteomes" id="UP000001582"/>
    </source>
</evidence>
<keyword evidence="2 8" id="KW-0645">Protease</keyword>
<dbReference type="GO" id="GO:0008233">
    <property type="term" value="F:peptidase activity"/>
    <property type="evidence" value="ECO:0007669"/>
    <property type="project" value="UniProtKB-KW"/>
</dbReference>
<reference evidence="9 10" key="1">
    <citation type="submission" date="2007-06" db="EMBL/GenBank/DDBJ databases">
        <authorList>
            <person name="Dodson R.J."/>
            <person name="Harkins D."/>
            <person name="Paulsen I.T."/>
        </authorList>
    </citation>
    <scope>NUCLEOTIDE SEQUENCE [LARGE SCALE GENOMIC DNA]</scope>
    <source>
        <strain evidence="9 10">PA7</strain>
    </source>
</reference>
<evidence type="ECO:0000256" key="7">
    <source>
        <dbReference type="ARBA" id="ARBA00023239"/>
    </source>
</evidence>
<accession>A6V416</accession>
<dbReference type="EMBL" id="CP000744">
    <property type="protein sequence ID" value="ABR81764.1"/>
    <property type="molecule type" value="Genomic_DNA"/>
</dbReference>
<dbReference type="AlphaFoldDB" id="A6V416"/>
<dbReference type="EC" id="3.4.-.-" evidence="8"/>
<sequence length="230" mass="25737">MCGRLSQYTGLHEFVDALSMPAMLVNLVGEQPERYNVAPSTQVTTFRLEGDALVAQAIRWGWRPFWARDRAAPINARVEKVAHGRFFSAAWRHRALCPVSGWFEWVVDEDGGTRKQPYHIQHADGSPILCAAIGQFPGLDDEQAEQHGFVIITADSVGGLVDIHDRRPVVLPPELAREWIDPATTPERAEQIVLHQGEPSESFRWYAVSRDVGNVRNQGAHLIEPQRSAS</sequence>
<dbReference type="Gene3D" id="3.90.1680.10">
    <property type="entry name" value="SOS response associated peptidase-like"/>
    <property type="match status" value="1"/>
</dbReference>
<keyword evidence="6" id="KW-0238">DNA-binding</keyword>
<protein>
    <recommendedName>
        <fullName evidence="8">Abasic site processing protein</fullName>
        <ecNumber evidence="8">3.4.-.-</ecNumber>
    </recommendedName>
</protein>
<dbReference type="GO" id="GO:0006508">
    <property type="term" value="P:proteolysis"/>
    <property type="evidence" value="ECO:0007669"/>
    <property type="project" value="UniProtKB-KW"/>
</dbReference>
<dbReference type="InterPro" id="IPR036590">
    <property type="entry name" value="SRAP-like"/>
</dbReference>
<reference evidence="9 10" key="2">
    <citation type="journal article" date="2010" name="PLoS ONE">
        <title>Complete genome sequence of the multiresistant taxonomic outlier Pseudomonas aeruginosa PA7.</title>
        <authorList>
            <person name="Roy P.H."/>
            <person name="Tetu S.G."/>
            <person name="Larouche A."/>
            <person name="Elbourne L."/>
            <person name="Tremblay S."/>
            <person name="Ren Q."/>
            <person name="Dodson R."/>
            <person name="Harkins D."/>
            <person name="Shay R."/>
            <person name="Watkins K."/>
            <person name="Mahamoud Y."/>
            <person name="Paulsen I.T."/>
        </authorList>
    </citation>
    <scope>NUCLEOTIDE SEQUENCE [LARGE SCALE GENOMIC DNA]</scope>
    <source>
        <strain evidence="9 10">PA7</strain>
    </source>
</reference>
<keyword evidence="3" id="KW-0227">DNA damage</keyword>
<organism evidence="9 10">
    <name type="scientific">Pseudomonas paraeruginosa (strain DSM 24068 / PA7)</name>
    <name type="common">Pseudomonas aeruginosa (strain PA7)</name>
    <dbReference type="NCBI Taxonomy" id="381754"/>
    <lineage>
        <taxon>Bacteria</taxon>
        <taxon>Pseudomonadati</taxon>
        <taxon>Pseudomonadota</taxon>
        <taxon>Gammaproteobacteria</taxon>
        <taxon>Pseudomonadales</taxon>
        <taxon>Pseudomonadaceae</taxon>
        <taxon>Pseudomonas</taxon>
        <taxon>Pseudomonas paraeruginosa</taxon>
    </lineage>
</organism>
<dbReference type="PANTHER" id="PTHR13604:SF0">
    <property type="entry name" value="ABASIC SITE PROCESSING PROTEIN HMCES"/>
    <property type="match status" value="1"/>
</dbReference>
<keyword evidence="5" id="KW-0190">Covalent protein-DNA linkage</keyword>
<dbReference type="GO" id="GO:0016829">
    <property type="term" value="F:lyase activity"/>
    <property type="evidence" value="ECO:0007669"/>
    <property type="project" value="UniProtKB-KW"/>
</dbReference>
<keyword evidence="7" id="KW-0456">Lyase</keyword>
<dbReference type="GO" id="GO:0106300">
    <property type="term" value="P:protein-DNA covalent cross-linking repair"/>
    <property type="evidence" value="ECO:0007669"/>
    <property type="project" value="InterPro"/>
</dbReference>
<dbReference type="RefSeq" id="WP_012075355.1">
    <property type="nucleotide sequence ID" value="NC_009656.1"/>
</dbReference>
<comment type="similarity">
    <text evidence="1 8">Belongs to the SOS response-associated peptidase family.</text>
</comment>
<evidence type="ECO:0000256" key="3">
    <source>
        <dbReference type="ARBA" id="ARBA00022763"/>
    </source>
</evidence>
<evidence type="ECO:0000313" key="9">
    <source>
        <dbReference type="EMBL" id="ABR81764.1"/>
    </source>
</evidence>
<evidence type="ECO:0000256" key="5">
    <source>
        <dbReference type="ARBA" id="ARBA00023124"/>
    </source>
</evidence>
<gene>
    <name evidence="9" type="ordered locus">PSPA7_2433</name>
</gene>
<name>A6V416_PSEP7</name>
<evidence type="ECO:0000256" key="6">
    <source>
        <dbReference type="ARBA" id="ARBA00023125"/>
    </source>
</evidence>
<evidence type="ECO:0000256" key="1">
    <source>
        <dbReference type="ARBA" id="ARBA00008136"/>
    </source>
</evidence>
<dbReference type="HOGENOM" id="CLU_035990_6_1_6"/>
<dbReference type="Proteomes" id="UP000001582">
    <property type="component" value="Chromosome"/>
</dbReference>
<evidence type="ECO:0000256" key="2">
    <source>
        <dbReference type="ARBA" id="ARBA00022670"/>
    </source>
</evidence>
<evidence type="ECO:0000256" key="8">
    <source>
        <dbReference type="RuleBase" id="RU364100"/>
    </source>
</evidence>
<evidence type="ECO:0000256" key="4">
    <source>
        <dbReference type="ARBA" id="ARBA00022801"/>
    </source>
</evidence>
<keyword evidence="4 8" id="KW-0378">Hydrolase</keyword>
<dbReference type="SUPFAM" id="SSF143081">
    <property type="entry name" value="BB1717-like"/>
    <property type="match status" value="1"/>
</dbReference>
<dbReference type="KEGG" id="pap:PSPA7_2433"/>
<proteinExistence type="inferred from homology"/>